<dbReference type="InterPro" id="IPR000189">
    <property type="entry name" value="Transglyc_AS"/>
</dbReference>
<dbReference type="Gene3D" id="1.10.530.10">
    <property type="match status" value="1"/>
</dbReference>
<dbReference type="InterPro" id="IPR036779">
    <property type="entry name" value="LysM_dom_sf"/>
</dbReference>
<dbReference type="RefSeq" id="WP_122230757.1">
    <property type="nucleotide sequence ID" value="NZ_RDQO01000005.1"/>
</dbReference>
<organism evidence="5 6">
    <name type="scientific">Corticibacter populi</name>
    <dbReference type="NCBI Taxonomy" id="1550736"/>
    <lineage>
        <taxon>Bacteria</taxon>
        <taxon>Pseudomonadati</taxon>
        <taxon>Pseudomonadota</taxon>
        <taxon>Betaproteobacteria</taxon>
        <taxon>Burkholderiales</taxon>
        <taxon>Comamonadaceae</taxon>
        <taxon>Corticibacter</taxon>
    </lineage>
</organism>
<sequence length="486" mass="53953">MSMPFLFRSALALVLTLLLAACGTLESQRSDEAALQPVIPSGALTPITPGNLDSWAVQGLQPPADLWQRLRAGFAMPDLDTDMVHDREDWYASRPEYIQRMADRSSKYLFHIVEELERRNMPTELALLPYIESAFNPQAVSHAKAAGMWQFMPATGTYFDLRQNAFRDDRRDVLASTRAALDYLQKLHDMFGDWHLALAAYNWGEGSVGRAMAKNQNLGLGVGYTDLSMPDETRMYVPKFQAVKNIIRDPAAFGVVLPDIGNHPYFDIVDIARDMDVELVAQLAGIGVDDFRTLNPSHNGPVILSAATTEVLLPWDNAQTFRRNLANHRDGRLASWTVWTTPRTMNAKEVASSLGVDEKELRSVNRIPANMLIASGSALLVPRSAATLYDVAEELAHNGQLKLMPQRQLRRTTVVARKGETVATLARRYGVAAADVAEWNKVGRNTRFKTGQRLVIYRPAATSTARASTAPKAPAQRARTRQAAKR</sequence>
<dbReference type="CDD" id="cd16894">
    <property type="entry name" value="MltD-like"/>
    <property type="match status" value="1"/>
</dbReference>
<dbReference type="GO" id="GO:0000270">
    <property type="term" value="P:peptidoglycan metabolic process"/>
    <property type="evidence" value="ECO:0007669"/>
    <property type="project" value="InterPro"/>
</dbReference>
<comment type="caution">
    <text evidence="5">The sequence shown here is derived from an EMBL/GenBank/DDBJ whole genome shotgun (WGS) entry which is preliminary data.</text>
</comment>
<keyword evidence="3" id="KW-0732">Signal</keyword>
<dbReference type="GO" id="GO:0008933">
    <property type="term" value="F:peptidoglycan lytic transglycosylase activity"/>
    <property type="evidence" value="ECO:0007669"/>
    <property type="project" value="InterPro"/>
</dbReference>
<dbReference type="Pfam" id="PF01464">
    <property type="entry name" value="SLT"/>
    <property type="match status" value="1"/>
</dbReference>
<dbReference type="GO" id="GO:0016020">
    <property type="term" value="C:membrane"/>
    <property type="evidence" value="ECO:0007669"/>
    <property type="project" value="InterPro"/>
</dbReference>
<dbReference type="Gene3D" id="3.10.350.10">
    <property type="entry name" value="LysM domain"/>
    <property type="match status" value="1"/>
</dbReference>
<feature type="region of interest" description="Disordered" evidence="2">
    <location>
        <begin position="463"/>
        <end position="486"/>
    </location>
</feature>
<dbReference type="InterPro" id="IPR018392">
    <property type="entry name" value="LysM"/>
</dbReference>
<accession>A0A3M6QNY2</accession>
<feature type="compositionally biased region" description="Low complexity" evidence="2">
    <location>
        <begin position="463"/>
        <end position="477"/>
    </location>
</feature>
<evidence type="ECO:0000256" key="3">
    <source>
        <dbReference type="SAM" id="SignalP"/>
    </source>
</evidence>
<feature type="domain" description="LysM" evidence="4">
    <location>
        <begin position="412"/>
        <end position="456"/>
    </location>
</feature>
<reference evidence="5 6" key="1">
    <citation type="submission" date="2018-10" db="EMBL/GenBank/DDBJ databases">
        <title>Draft genome of Cortibacter populi DSM10536.</title>
        <authorList>
            <person name="Bernier A.-M."/>
            <person name="Bernard K."/>
        </authorList>
    </citation>
    <scope>NUCLEOTIDE SEQUENCE [LARGE SCALE GENOMIC DNA]</scope>
    <source>
        <strain evidence="5 6">DSM 105136</strain>
    </source>
</reference>
<dbReference type="Pfam" id="PF01476">
    <property type="entry name" value="LysM"/>
    <property type="match status" value="1"/>
</dbReference>
<keyword evidence="6" id="KW-1185">Reference proteome</keyword>
<dbReference type="EMBL" id="RDQO01000005">
    <property type="protein sequence ID" value="RMX04102.1"/>
    <property type="molecule type" value="Genomic_DNA"/>
</dbReference>
<evidence type="ECO:0000256" key="1">
    <source>
        <dbReference type="ARBA" id="ARBA00007734"/>
    </source>
</evidence>
<evidence type="ECO:0000313" key="6">
    <source>
        <dbReference type="Proteomes" id="UP000278006"/>
    </source>
</evidence>
<dbReference type="Proteomes" id="UP000278006">
    <property type="component" value="Unassembled WGS sequence"/>
</dbReference>
<dbReference type="PROSITE" id="PS51782">
    <property type="entry name" value="LYSM"/>
    <property type="match status" value="1"/>
</dbReference>
<protein>
    <submittedName>
        <fullName evidence="5">LysM peptidoglycan-binding domain-containing protein</fullName>
    </submittedName>
</protein>
<dbReference type="OrthoDB" id="9815002at2"/>
<feature type="signal peptide" evidence="3">
    <location>
        <begin position="1"/>
        <end position="20"/>
    </location>
</feature>
<dbReference type="InterPro" id="IPR008258">
    <property type="entry name" value="Transglycosylase_SLT_dom_1"/>
</dbReference>
<dbReference type="PROSITE" id="PS00922">
    <property type="entry name" value="TRANSGLYCOSYLASE"/>
    <property type="match status" value="1"/>
</dbReference>
<dbReference type="InterPro" id="IPR023346">
    <property type="entry name" value="Lysozyme-like_dom_sf"/>
</dbReference>
<dbReference type="CDD" id="cd00118">
    <property type="entry name" value="LysM"/>
    <property type="match status" value="1"/>
</dbReference>
<dbReference type="AlphaFoldDB" id="A0A3M6QNY2"/>
<name>A0A3M6QNY2_9BURK</name>
<dbReference type="PANTHER" id="PTHR37423">
    <property type="entry name" value="SOLUBLE LYTIC MUREIN TRANSGLYCOSYLASE-RELATED"/>
    <property type="match status" value="1"/>
</dbReference>
<dbReference type="SMART" id="SM00257">
    <property type="entry name" value="LysM"/>
    <property type="match status" value="1"/>
</dbReference>
<evidence type="ECO:0000256" key="2">
    <source>
        <dbReference type="SAM" id="MobiDB-lite"/>
    </source>
</evidence>
<comment type="similarity">
    <text evidence="1">Belongs to the transglycosylase Slt family.</text>
</comment>
<dbReference type="SUPFAM" id="SSF53955">
    <property type="entry name" value="Lysozyme-like"/>
    <property type="match status" value="1"/>
</dbReference>
<feature type="chain" id="PRO_5018105544" evidence="3">
    <location>
        <begin position="21"/>
        <end position="486"/>
    </location>
</feature>
<dbReference type="SUPFAM" id="SSF54106">
    <property type="entry name" value="LysM domain"/>
    <property type="match status" value="1"/>
</dbReference>
<proteinExistence type="inferred from homology"/>
<evidence type="ECO:0000313" key="5">
    <source>
        <dbReference type="EMBL" id="RMX04102.1"/>
    </source>
</evidence>
<evidence type="ECO:0000259" key="4">
    <source>
        <dbReference type="PROSITE" id="PS51782"/>
    </source>
</evidence>
<gene>
    <name evidence="5" type="ORF">D8I35_14885</name>
</gene>
<dbReference type="PANTHER" id="PTHR37423:SF2">
    <property type="entry name" value="MEMBRANE-BOUND LYTIC MUREIN TRANSGLYCOSYLASE C"/>
    <property type="match status" value="1"/>
</dbReference>